<evidence type="ECO:0000313" key="1">
    <source>
        <dbReference type="EMBL" id="KAK7489960.1"/>
    </source>
</evidence>
<feature type="non-terminal residue" evidence="1">
    <location>
        <position position="1"/>
    </location>
</feature>
<dbReference type="Proteomes" id="UP001519460">
    <property type="component" value="Unassembled WGS sequence"/>
</dbReference>
<dbReference type="AlphaFoldDB" id="A0ABD0KRP1"/>
<sequence length="137" mass="14775">PETRLWTLDADGQCYERRQKDAYVMSCEAGARLTEQVSRLKDTVAKMQTMINNQTDVIASIQADLDEEEVKATVVTASISLSPSRRGANCADLTANCGVLLTVDGTGGIVCYPSTFNERQQEQLALLILADTGVSSG</sequence>
<organism evidence="1 2">
    <name type="scientific">Batillaria attramentaria</name>
    <dbReference type="NCBI Taxonomy" id="370345"/>
    <lineage>
        <taxon>Eukaryota</taxon>
        <taxon>Metazoa</taxon>
        <taxon>Spiralia</taxon>
        <taxon>Lophotrochozoa</taxon>
        <taxon>Mollusca</taxon>
        <taxon>Gastropoda</taxon>
        <taxon>Caenogastropoda</taxon>
        <taxon>Sorbeoconcha</taxon>
        <taxon>Cerithioidea</taxon>
        <taxon>Batillariidae</taxon>
        <taxon>Batillaria</taxon>
    </lineage>
</organism>
<keyword evidence="2" id="KW-1185">Reference proteome</keyword>
<proteinExistence type="predicted"/>
<accession>A0ABD0KRP1</accession>
<name>A0ABD0KRP1_9CAEN</name>
<evidence type="ECO:0000313" key="2">
    <source>
        <dbReference type="Proteomes" id="UP001519460"/>
    </source>
</evidence>
<comment type="caution">
    <text evidence="1">The sequence shown here is derived from an EMBL/GenBank/DDBJ whole genome shotgun (WGS) entry which is preliminary data.</text>
</comment>
<protein>
    <recommendedName>
        <fullName evidence="3">t-SNARE coiled-coil homology domain-containing protein</fullName>
    </recommendedName>
</protein>
<evidence type="ECO:0008006" key="3">
    <source>
        <dbReference type="Google" id="ProtNLM"/>
    </source>
</evidence>
<dbReference type="EMBL" id="JACVVK020000132">
    <property type="protein sequence ID" value="KAK7489960.1"/>
    <property type="molecule type" value="Genomic_DNA"/>
</dbReference>
<reference evidence="1 2" key="1">
    <citation type="journal article" date="2023" name="Sci. Data">
        <title>Genome assembly of the Korean intertidal mud-creeper Batillaria attramentaria.</title>
        <authorList>
            <person name="Patra A.K."/>
            <person name="Ho P.T."/>
            <person name="Jun S."/>
            <person name="Lee S.J."/>
            <person name="Kim Y."/>
            <person name="Won Y.J."/>
        </authorList>
    </citation>
    <scope>NUCLEOTIDE SEQUENCE [LARGE SCALE GENOMIC DNA]</scope>
    <source>
        <strain evidence="1">Wonlab-2016</strain>
    </source>
</reference>
<gene>
    <name evidence="1" type="ORF">BaRGS_00018825</name>
</gene>
<feature type="non-terminal residue" evidence="1">
    <location>
        <position position="137"/>
    </location>
</feature>